<reference evidence="1 2" key="1">
    <citation type="submission" date="2020-02" db="EMBL/GenBank/DDBJ databases">
        <authorList>
            <person name="Ferguson B K."/>
        </authorList>
    </citation>
    <scope>NUCLEOTIDE SEQUENCE [LARGE SCALE GENOMIC DNA]</scope>
</reference>
<organism evidence="1 2">
    <name type="scientific">Trichogramma brassicae</name>
    <dbReference type="NCBI Taxonomy" id="86971"/>
    <lineage>
        <taxon>Eukaryota</taxon>
        <taxon>Metazoa</taxon>
        <taxon>Ecdysozoa</taxon>
        <taxon>Arthropoda</taxon>
        <taxon>Hexapoda</taxon>
        <taxon>Insecta</taxon>
        <taxon>Pterygota</taxon>
        <taxon>Neoptera</taxon>
        <taxon>Endopterygota</taxon>
        <taxon>Hymenoptera</taxon>
        <taxon>Apocrita</taxon>
        <taxon>Proctotrupomorpha</taxon>
        <taxon>Chalcidoidea</taxon>
        <taxon>Trichogrammatidae</taxon>
        <taxon>Trichogramma</taxon>
    </lineage>
</organism>
<evidence type="ECO:0000313" key="1">
    <source>
        <dbReference type="EMBL" id="CAB0027890.1"/>
    </source>
</evidence>
<proteinExistence type="predicted"/>
<dbReference type="EMBL" id="CADCXV010000014">
    <property type="protein sequence ID" value="CAB0027890.1"/>
    <property type="molecule type" value="Genomic_DNA"/>
</dbReference>
<evidence type="ECO:0000313" key="2">
    <source>
        <dbReference type="Proteomes" id="UP000479190"/>
    </source>
</evidence>
<dbReference type="Proteomes" id="UP000479190">
    <property type="component" value="Unassembled WGS sequence"/>
</dbReference>
<name>A0A6H5HVX2_9HYME</name>
<protein>
    <submittedName>
        <fullName evidence="1">Uncharacterized protein</fullName>
    </submittedName>
</protein>
<sequence length="125" mass="14875">MNTNSASETNEREINLNTSLRKLQGHQRPKYRRCYRKIIRNCIRAVYCLPPPPPPLLLQLLVRARAARITISIVSSFDSSSAAAVLPYWWRQDYKKNREEYKYTFMTQQMKDWPKLVKKFLLKNI</sequence>
<dbReference type="AlphaFoldDB" id="A0A6H5HVX2"/>
<keyword evidence="2" id="KW-1185">Reference proteome</keyword>
<accession>A0A6H5HVX2</accession>
<gene>
    <name evidence="1" type="ORF">TBRA_LOCUS120</name>
</gene>